<dbReference type="Pfam" id="PF11171">
    <property type="entry name" value="DUF2958"/>
    <property type="match status" value="1"/>
</dbReference>
<dbReference type="RefSeq" id="WP_074217764.1">
    <property type="nucleotide sequence ID" value="NZ_FSRG01000007.1"/>
</dbReference>
<protein>
    <recommendedName>
        <fullName evidence="3">DUF2958 domain-containing protein</fullName>
    </recommendedName>
</protein>
<gene>
    <name evidence="1" type="ORF">SAMN02745161_3021</name>
</gene>
<evidence type="ECO:0000313" key="2">
    <source>
        <dbReference type="Proteomes" id="UP000184694"/>
    </source>
</evidence>
<reference evidence="2" key="1">
    <citation type="submission" date="2016-11" db="EMBL/GenBank/DDBJ databases">
        <authorList>
            <person name="Varghese N."/>
            <person name="Submissions S."/>
        </authorList>
    </citation>
    <scope>NUCLEOTIDE SEQUENCE [LARGE SCALE GENOMIC DNA]</scope>
    <source>
        <strain evidence="2">DSM 17456</strain>
    </source>
</reference>
<evidence type="ECO:0008006" key="3">
    <source>
        <dbReference type="Google" id="ProtNLM"/>
    </source>
</evidence>
<evidence type="ECO:0000313" key="1">
    <source>
        <dbReference type="EMBL" id="SIO36610.1"/>
    </source>
</evidence>
<dbReference type="Proteomes" id="UP000184694">
    <property type="component" value="Unassembled WGS sequence"/>
</dbReference>
<sequence length="107" mass="12234">MNIQEAIQATDIPDLYSTENITNEDKMIHCHFVFGNCHWFAAESDKNDTCFGYVILNGDFQNAEWGYFSLQELQEVSLGAFHIQIDTNWKVQPAKDIELIKLSGGIF</sequence>
<organism evidence="1 2">
    <name type="scientific">Halodesulfovibrio marinisediminis DSM 17456</name>
    <dbReference type="NCBI Taxonomy" id="1121457"/>
    <lineage>
        <taxon>Bacteria</taxon>
        <taxon>Pseudomonadati</taxon>
        <taxon>Thermodesulfobacteriota</taxon>
        <taxon>Desulfovibrionia</taxon>
        <taxon>Desulfovibrionales</taxon>
        <taxon>Desulfovibrionaceae</taxon>
        <taxon>Halodesulfovibrio</taxon>
    </lineage>
</organism>
<dbReference type="OrthoDB" id="5421038at2"/>
<name>A0A1N6IX46_9BACT</name>
<keyword evidence="2" id="KW-1185">Reference proteome</keyword>
<accession>A0A1N6IX46</accession>
<dbReference type="EMBL" id="FSRG01000007">
    <property type="protein sequence ID" value="SIO36610.1"/>
    <property type="molecule type" value="Genomic_DNA"/>
</dbReference>
<dbReference type="InterPro" id="IPR021341">
    <property type="entry name" value="DUF2958"/>
</dbReference>
<dbReference type="AlphaFoldDB" id="A0A1N6IX46"/>
<proteinExistence type="predicted"/>